<sequence>MGQKPSKLNSEEISTLRQETKFSTRELHQWYKGFKRDVPNGGLTKEEFIKIHKQFYPFGDPTEFAAYAFEAFDINDKRKIDFQDFIKALSIASRGSVEEKLRWAFKMYDRDKDGYISYSDLLIVVRSVYKMVGTKVVKFEESEATPEMKADKIWVGYHKKLSDRAFGKISIQEFSDITNVSSKVIQWVNVYNDLI</sequence>
<organism evidence="9 10">
    <name type="scientific">Pichia membranifaciens NRRL Y-2026</name>
    <dbReference type="NCBI Taxonomy" id="763406"/>
    <lineage>
        <taxon>Eukaryota</taxon>
        <taxon>Fungi</taxon>
        <taxon>Dikarya</taxon>
        <taxon>Ascomycota</taxon>
        <taxon>Saccharomycotina</taxon>
        <taxon>Pichiomycetes</taxon>
        <taxon>Pichiales</taxon>
        <taxon>Pichiaceae</taxon>
        <taxon>Pichia</taxon>
    </lineage>
</organism>
<keyword evidence="5" id="KW-0106">Calcium</keyword>
<evidence type="ECO:0000256" key="1">
    <source>
        <dbReference type="ARBA" id="ARBA00006049"/>
    </source>
</evidence>
<dbReference type="GO" id="GO:0008047">
    <property type="term" value="F:enzyme activator activity"/>
    <property type="evidence" value="ECO:0007669"/>
    <property type="project" value="UniProtKB-ARBA"/>
</dbReference>
<protein>
    <recommendedName>
        <fullName evidence="7">Calcium-binding protein NCS-1</fullName>
    </recommendedName>
</protein>
<dbReference type="InterPro" id="IPR018247">
    <property type="entry name" value="EF_Hand_1_Ca_BS"/>
</dbReference>
<keyword evidence="4" id="KW-0677">Repeat</keyword>
<evidence type="ECO:0000313" key="9">
    <source>
        <dbReference type="EMBL" id="ODQ49135.1"/>
    </source>
</evidence>
<dbReference type="OrthoDB" id="191686at2759"/>
<reference evidence="9 10" key="1">
    <citation type="journal article" date="2016" name="Proc. Natl. Acad. Sci. U.S.A.">
        <title>Comparative genomics of biotechnologically important yeasts.</title>
        <authorList>
            <person name="Riley R."/>
            <person name="Haridas S."/>
            <person name="Wolfe K.H."/>
            <person name="Lopes M.R."/>
            <person name="Hittinger C.T."/>
            <person name="Goeker M."/>
            <person name="Salamov A.A."/>
            <person name="Wisecaver J.H."/>
            <person name="Long T.M."/>
            <person name="Calvey C.H."/>
            <person name="Aerts A.L."/>
            <person name="Barry K.W."/>
            <person name="Choi C."/>
            <person name="Clum A."/>
            <person name="Coughlan A.Y."/>
            <person name="Deshpande S."/>
            <person name="Douglass A.P."/>
            <person name="Hanson S.J."/>
            <person name="Klenk H.-P."/>
            <person name="LaButti K.M."/>
            <person name="Lapidus A."/>
            <person name="Lindquist E.A."/>
            <person name="Lipzen A.M."/>
            <person name="Meier-Kolthoff J.P."/>
            <person name="Ohm R.A."/>
            <person name="Otillar R.P."/>
            <person name="Pangilinan J.L."/>
            <person name="Peng Y."/>
            <person name="Rokas A."/>
            <person name="Rosa C.A."/>
            <person name="Scheuner C."/>
            <person name="Sibirny A.A."/>
            <person name="Slot J.C."/>
            <person name="Stielow J.B."/>
            <person name="Sun H."/>
            <person name="Kurtzman C.P."/>
            <person name="Blackwell M."/>
            <person name="Grigoriev I.V."/>
            <person name="Jeffries T.W."/>
        </authorList>
    </citation>
    <scope>NUCLEOTIDE SEQUENCE [LARGE SCALE GENOMIC DNA]</scope>
    <source>
        <strain evidence="9 10">NRRL Y-2026</strain>
    </source>
</reference>
<evidence type="ECO:0000256" key="7">
    <source>
        <dbReference type="ARBA" id="ARBA00071944"/>
    </source>
</evidence>
<evidence type="ECO:0000256" key="2">
    <source>
        <dbReference type="ARBA" id="ARBA00022707"/>
    </source>
</evidence>
<gene>
    <name evidence="9" type="ORF">PICMEDRAFT_70702</name>
</gene>
<dbReference type="SUPFAM" id="SSF47473">
    <property type="entry name" value="EF-hand"/>
    <property type="match status" value="1"/>
</dbReference>
<evidence type="ECO:0000256" key="4">
    <source>
        <dbReference type="ARBA" id="ARBA00022737"/>
    </source>
</evidence>
<dbReference type="EMBL" id="KV454001">
    <property type="protein sequence ID" value="ODQ49135.1"/>
    <property type="molecule type" value="Genomic_DNA"/>
</dbReference>
<dbReference type="PANTHER" id="PTHR23055:SF178">
    <property type="entry name" value="NEUROCALCIN HOMOLOG"/>
    <property type="match status" value="1"/>
</dbReference>
<evidence type="ECO:0000256" key="5">
    <source>
        <dbReference type="ARBA" id="ARBA00022837"/>
    </source>
</evidence>
<dbReference type="Gene3D" id="1.10.238.10">
    <property type="entry name" value="EF-hand"/>
    <property type="match status" value="1"/>
</dbReference>
<evidence type="ECO:0000256" key="6">
    <source>
        <dbReference type="ARBA" id="ARBA00023288"/>
    </source>
</evidence>
<dbReference type="InterPro" id="IPR002048">
    <property type="entry name" value="EF_hand_dom"/>
</dbReference>
<dbReference type="GO" id="GO:0016020">
    <property type="term" value="C:membrane"/>
    <property type="evidence" value="ECO:0007669"/>
    <property type="project" value="TreeGrafter"/>
</dbReference>
<keyword evidence="6" id="KW-0449">Lipoprotein</keyword>
<name>A0A1E3NSM4_9ASCO</name>
<dbReference type="SMART" id="SM00054">
    <property type="entry name" value="EFh"/>
    <property type="match status" value="2"/>
</dbReference>
<keyword evidence="10" id="KW-1185">Reference proteome</keyword>
<accession>A0A1E3NSM4</accession>
<dbReference type="CDD" id="cd00051">
    <property type="entry name" value="EFh"/>
    <property type="match status" value="1"/>
</dbReference>
<evidence type="ECO:0000313" key="10">
    <source>
        <dbReference type="Proteomes" id="UP000094455"/>
    </source>
</evidence>
<dbReference type="GO" id="GO:0005829">
    <property type="term" value="C:cytosol"/>
    <property type="evidence" value="ECO:0007669"/>
    <property type="project" value="TreeGrafter"/>
</dbReference>
<dbReference type="Pfam" id="PF13499">
    <property type="entry name" value="EF-hand_7"/>
    <property type="match status" value="1"/>
</dbReference>
<evidence type="ECO:0000259" key="8">
    <source>
        <dbReference type="PROSITE" id="PS50222"/>
    </source>
</evidence>
<dbReference type="InterPro" id="IPR028846">
    <property type="entry name" value="Recoverin"/>
</dbReference>
<dbReference type="GeneID" id="30180399"/>
<dbReference type="Proteomes" id="UP000094455">
    <property type="component" value="Unassembled WGS sequence"/>
</dbReference>
<proteinExistence type="inferred from homology"/>
<dbReference type="STRING" id="763406.A0A1E3NSM4"/>
<dbReference type="InterPro" id="IPR011992">
    <property type="entry name" value="EF-hand-dom_pair"/>
</dbReference>
<dbReference type="PROSITE" id="PS50222">
    <property type="entry name" value="EF_HAND_2"/>
    <property type="match status" value="2"/>
</dbReference>
<keyword evidence="2" id="KW-0519">Myristate</keyword>
<dbReference type="FunFam" id="1.10.238.10:FF:000009">
    <property type="entry name" value="Visinin-like protein 1"/>
    <property type="match status" value="1"/>
</dbReference>
<dbReference type="PANTHER" id="PTHR23055">
    <property type="entry name" value="CALCIUM BINDING PROTEINS"/>
    <property type="match status" value="1"/>
</dbReference>
<dbReference type="GO" id="GO:0005509">
    <property type="term" value="F:calcium ion binding"/>
    <property type="evidence" value="ECO:0007669"/>
    <property type="project" value="InterPro"/>
</dbReference>
<dbReference type="PROSITE" id="PS00018">
    <property type="entry name" value="EF_HAND_1"/>
    <property type="match status" value="1"/>
</dbReference>
<dbReference type="PRINTS" id="PR00450">
    <property type="entry name" value="RECOVERIN"/>
</dbReference>
<feature type="domain" description="EF-hand" evidence="8">
    <location>
        <begin position="96"/>
        <end position="131"/>
    </location>
</feature>
<dbReference type="RefSeq" id="XP_019020248.1">
    <property type="nucleotide sequence ID" value="XM_019163712.1"/>
</dbReference>
<evidence type="ECO:0000256" key="3">
    <source>
        <dbReference type="ARBA" id="ARBA00022723"/>
    </source>
</evidence>
<feature type="domain" description="EF-hand" evidence="8">
    <location>
        <begin position="60"/>
        <end position="95"/>
    </location>
</feature>
<keyword evidence="3" id="KW-0479">Metal-binding</keyword>
<comment type="similarity">
    <text evidence="1">Belongs to the recoverin family.</text>
</comment>
<dbReference type="AlphaFoldDB" id="A0A1E3NSM4"/>